<dbReference type="EMBL" id="FSRO01000001">
    <property type="protein sequence ID" value="SIO36362.1"/>
    <property type="molecule type" value="Genomic_DNA"/>
</dbReference>
<accession>A0A1N6IWF5</accession>
<comment type="function">
    <text evidence="1">Decomposes hydrogen peroxide into water and oxygen; serves to protect cells from the toxic effects of hydrogen peroxide.</text>
</comment>
<dbReference type="PANTHER" id="PTHR36195">
    <property type="entry name" value="DOMAIN PROTEIN, PUTATIVE (AFU_ORTHOLOGUE AFUA_5G01990)-RELATED-RELATED"/>
    <property type="match status" value="1"/>
</dbReference>
<dbReference type="InterPro" id="IPR020835">
    <property type="entry name" value="Catalase_sf"/>
</dbReference>
<dbReference type="PANTHER" id="PTHR36195:SF4">
    <property type="entry name" value="DOMAIN PROTEIN, PUTATIVE (AFU_ORTHOLOGUE AFUA_5G01990)-RELATED"/>
    <property type="match status" value="1"/>
</dbReference>
<dbReference type="eggNOG" id="COG0753">
    <property type="taxonomic scope" value="Bacteria"/>
</dbReference>
<dbReference type="AlphaFoldDB" id="A0A1N6IWF5"/>
<evidence type="ECO:0000313" key="3">
    <source>
        <dbReference type="EMBL" id="SIO36362.1"/>
    </source>
</evidence>
<dbReference type="RefSeq" id="WP_051537626.1">
    <property type="nucleotide sequence ID" value="NZ_FSRO01000001.1"/>
</dbReference>
<feature type="signal peptide" evidence="2">
    <location>
        <begin position="1"/>
        <end position="19"/>
    </location>
</feature>
<evidence type="ECO:0000313" key="4">
    <source>
        <dbReference type="Proteomes" id="UP000185062"/>
    </source>
</evidence>
<evidence type="ECO:0000256" key="1">
    <source>
        <dbReference type="ARBA" id="ARBA00002974"/>
    </source>
</evidence>
<dbReference type="STRING" id="44575.SAMN05216419_10259"/>
<reference evidence="3 4" key="1">
    <citation type="submission" date="2016-12" db="EMBL/GenBank/DDBJ databases">
        <authorList>
            <person name="Song W.-J."/>
            <person name="Kurnit D.M."/>
        </authorList>
    </citation>
    <scope>NUCLEOTIDE SEQUENCE [LARGE SCALE GENOMIC DNA]</scope>
    <source>
        <strain evidence="3 4">ATCC 49181</strain>
    </source>
</reference>
<dbReference type="GO" id="GO:0020037">
    <property type="term" value="F:heme binding"/>
    <property type="evidence" value="ECO:0007669"/>
    <property type="project" value="InterPro"/>
</dbReference>
<organism evidence="3 4">
    <name type="scientific">Nitrosomonas cryotolerans ATCC 49181</name>
    <dbReference type="NCBI Taxonomy" id="1131553"/>
    <lineage>
        <taxon>Bacteria</taxon>
        <taxon>Pseudomonadati</taxon>
        <taxon>Pseudomonadota</taxon>
        <taxon>Betaproteobacteria</taxon>
        <taxon>Nitrosomonadales</taxon>
        <taxon>Nitrosomonadaceae</taxon>
        <taxon>Nitrosomonas</taxon>
    </lineage>
</organism>
<dbReference type="Gene3D" id="2.40.180.10">
    <property type="entry name" value="Catalase core domain"/>
    <property type="match status" value="1"/>
</dbReference>
<evidence type="ECO:0000256" key="2">
    <source>
        <dbReference type="SAM" id="SignalP"/>
    </source>
</evidence>
<dbReference type="CDD" id="cd08152">
    <property type="entry name" value="y4iL_like"/>
    <property type="match status" value="1"/>
</dbReference>
<feature type="chain" id="PRO_5009936682" evidence="2">
    <location>
        <begin position="20"/>
        <end position="391"/>
    </location>
</feature>
<protein>
    <submittedName>
        <fullName evidence="3">Uncharacterized protein</fullName>
    </submittedName>
</protein>
<proteinExistence type="predicted"/>
<dbReference type="SUPFAM" id="SSF56634">
    <property type="entry name" value="Heme-dependent catalase-like"/>
    <property type="match status" value="1"/>
</dbReference>
<gene>
    <name evidence="3" type="ORF">SAMN02743940_2131</name>
</gene>
<keyword evidence="4" id="KW-1185">Reference proteome</keyword>
<sequence length="391" mass="43188">MKRLSIFSILFLISLTVHAQDEMFLAENIKQSPEVLKKYSGSAAKANSSISPTKFEMVPEGEAEQIAEIITLITQLQQQRYPGSMARRGVHPKDHGCVQAKFTVNPDLPKELQAGVLASAGKTYETWIRFSNATATVSPDIAKDGANESRGMAIKLMGVDGTTLLGKPGAKTQDFLLINQARFAFANVTEYLELTKIQLANQDAVDSFFAPPLTARKKESLDIIQEIRKTQLSNPLEGRYFSASPFLFGKDTVAKFAVTPRDPVNTSMPSNPSSDYLREALKKSLDPTNGKQAIFDFQVQIRTTDSLPIENASSHWGEDIAPFQNVATITIDKQDFDNPLRITECEHLVFTPWHGLAEHQPLGGINRLRLGVYNASAQYRAQANEPSGFPK</sequence>
<keyword evidence="2" id="KW-0732">Signal</keyword>
<dbReference type="Proteomes" id="UP000185062">
    <property type="component" value="Unassembled WGS sequence"/>
</dbReference>
<name>A0A1N6IWF5_9PROT</name>